<proteinExistence type="predicted"/>
<feature type="compositionally biased region" description="Basic and acidic residues" evidence="1">
    <location>
        <begin position="9"/>
        <end position="24"/>
    </location>
</feature>
<dbReference type="Proteomes" id="UP000000763">
    <property type="component" value="Chromosome 9"/>
</dbReference>
<dbReference type="EMBL" id="AP005570">
    <property type="protein sequence ID" value="BAD36134.1"/>
    <property type="molecule type" value="Genomic_DNA"/>
</dbReference>
<reference evidence="4" key="4">
    <citation type="journal article" date="2008" name="Nucleic Acids Res.">
        <title>The rice annotation project database (RAP-DB): 2008 update.</title>
        <authorList>
            <consortium name="The rice annotation project (RAP)"/>
        </authorList>
    </citation>
    <scope>GENOME REANNOTATION</scope>
    <source>
        <strain evidence="4">cv. Nipponbare</strain>
    </source>
</reference>
<evidence type="ECO:0000313" key="2">
    <source>
        <dbReference type="EMBL" id="BAD36076.1"/>
    </source>
</evidence>
<organism evidence="3 4">
    <name type="scientific">Oryza sativa subsp. japonica</name>
    <name type="common">Rice</name>
    <dbReference type="NCBI Taxonomy" id="39947"/>
    <lineage>
        <taxon>Eukaryota</taxon>
        <taxon>Viridiplantae</taxon>
        <taxon>Streptophyta</taxon>
        <taxon>Embryophyta</taxon>
        <taxon>Tracheophyta</taxon>
        <taxon>Spermatophyta</taxon>
        <taxon>Magnoliopsida</taxon>
        <taxon>Liliopsida</taxon>
        <taxon>Poales</taxon>
        <taxon>Poaceae</taxon>
        <taxon>BOP clade</taxon>
        <taxon>Oryzoideae</taxon>
        <taxon>Oryzeae</taxon>
        <taxon>Oryzinae</taxon>
        <taxon>Oryza</taxon>
        <taxon>Oryza sativa</taxon>
    </lineage>
</organism>
<evidence type="ECO:0000313" key="4">
    <source>
        <dbReference type="Proteomes" id="UP000000763"/>
    </source>
</evidence>
<reference evidence="2" key="1">
    <citation type="submission" date="2002-06" db="EMBL/GenBank/DDBJ databases">
        <title>Oryza sativa nipponbare(GA3) genomic DNA, chromosome 9, PAC clone:P0556H01.</title>
        <authorList>
            <person name="Sasaki T."/>
            <person name="Matsumoto T."/>
            <person name="Katayose Y."/>
        </authorList>
    </citation>
    <scope>NUCLEOTIDE SEQUENCE</scope>
</reference>
<feature type="region of interest" description="Disordered" evidence="1">
    <location>
        <begin position="105"/>
        <end position="174"/>
    </location>
</feature>
<dbReference type="EMBL" id="AP005424">
    <property type="protein sequence ID" value="BAD36076.1"/>
    <property type="molecule type" value="Genomic_DNA"/>
</dbReference>
<dbReference type="AlphaFoldDB" id="Q69PA0"/>
<feature type="compositionally biased region" description="Basic and acidic residues" evidence="1">
    <location>
        <begin position="105"/>
        <end position="126"/>
    </location>
</feature>
<sequence>MKSSGETGEMGKKREGVAAELKLGERGPDVAGEVADLAGDVGVERENGGFKFESRPLRAHMRAGRCGGEGGDVGRTRERRGVGAGGAEEAVARRFRRQRLELRLQRPEVGDDRQVGPTCRRPERGGRGGLGRPTRRRGRGRGMGRRPNKEKGGKRKEKEKKDFHGIKNIALAQF</sequence>
<feature type="region of interest" description="Disordered" evidence="1">
    <location>
        <begin position="62"/>
        <end position="88"/>
    </location>
</feature>
<feature type="compositionally biased region" description="Basic and acidic residues" evidence="1">
    <location>
        <begin position="72"/>
        <end position="81"/>
    </location>
</feature>
<protein>
    <submittedName>
        <fullName evidence="3">Uncharacterized protein</fullName>
    </submittedName>
</protein>
<name>Q69PA0_ORYSJ</name>
<feature type="compositionally biased region" description="Basic residues" evidence="1">
    <location>
        <begin position="133"/>
        <end position="158"/>
    </location>
</feature>
<feature type="region of interest" description="Disordered" evidence="1">
    <location>
        <begin position="1"/>
        <end position="24"/>
    </location>
</feature>
<accession>Q69PA0</accession>
<reference evidence="3" key="2">
    <citation type="submission" date="2002-07" db="EMBL/GenBank/DDBJ databases">
        <title>Oryza sativa nipponbare(GA3) genomic DNA, chromosome 9, BAC clone:OJ1344_B01.</title>
        <authorList>
            <person name="Sasaki T."/>
            <person name="Matsumoto T."/>
            <person name="Hattori M."/>
            <person name="Sakaki Y."/>
            <person name="Katayose Y."/>
        </authorList>
    </citation>
    <scope>NUCLEOTIDE SEQUENCE</scope>
</reference>
<reference evidence="4" key="3">
    <citation type="journal article" date="2005" name="Nature">
        <title>The map-based sequence of the rice genome.</title>
        <authorList>
            <consortium name="International rice genome sequencing project (IRGSP)"/>
            <person name="Matsumoto T."/>
            <person name="Wu J."/>
            <person name="Kanamori H."/>
            <person name="Katayose Y."/>
            <person name="Fujisawa M."/>
            <person name="Namiki N."/>
            <person name="Mizuno H."/>
            <person name="Yamamoto K."/>
            <person name="Antonio B.A."/>
            <person name="Baba T."/>
            <person name="Sakata K."/>
            <person name="Nagamura Y."/>
            <person name="Aoki H."/>
            <person name="Arikawa K."/>
            <person name="Arita K."/>
            <person name="Bito T."/>
            <person name="Chiden Y."/>
            <person name="Fujitsuka N."/>
            <person name="Fukunaka R."/>
            <person name="Hamada M."/>
            <person name="Harada C."/>
            <person name="Hayashi A."/>
            <person name="Hijishita S."/>
            <person name="Honda M."/>
            <person name="Hosokawa S."/>
            <person name="Ichikawa Y."/>
            <person name="Idonuma A."/>
            <person name="Iijima M."/>
            <person name="Ikeda M."/>
            <person name="Ikeno M."/>
            <person name="Ito K."/>
            <person name="Ito S."/>
            <person name="Ito T."/>
            <person name="Ito Y."/>
            <person name="Ito Y."/>
            <person name="Iwabuchi A."/>
            <person name="Kamiya K."/>
            <person name="Karasawa W."/>
            <person name="Kurita K."/>
            <person name="Katagiri S."/>
            <person name="Kikuta A."/>
            <person name="Kobayashi H."/>
            <person name="Kobayashi N."/>
            <person name="Machita K."/>
            <person name="Maehara T."/>
            <person name="Masukawa M."/>
            <person name="Mizubayashi T."/>
            <person name="Mukai Y."/>
            <person name="Nagasaki H."/>
            <person name="Nagata Y."/>
            <person name="Naito S."/>
            <person name="Nakashima M."/>
            <person name="Nakama Y."/>
            <person name="Nakamichi Y."/>
            <person name="Nakamura M."/>
            <person name="Meguro A."/>
            <person name="Negishi M."/>
            <person name="Ohta I."/>
            <person name="Ohta T."/>
            <person name="Okamoto M."/>
            <person name="Ono N."/>
            <person name="Saji S."/>
            <person name="Sakaguchi M."/>
            <person name="Sakai K."/>
            <person name="Shibata M."/>
            <person name="Shimokawa T."/>
            <person name="Song J."/>
            <person name="Takazaki Y."/>
            <person name="Terasawa K."/>
            <person name="Tsugane M."/>
            <person name="Tsuji K."/>
            <person name="Ueda S."/>
            <person name="Waki K."/>
            <person name="Yamagata H."/>
            <person name="Yamamoto M."/>
            <person name="Yamamoto S."/>
            <person name="Yamane H."/>
            <person name="Yoshiki S."/>
            <person name="Yoshihara R."/>
            <person name="Yukawa K."/>
            <person name="Zhong H."/>
            <person name="Yano M."/>
            <person name="Yuan Q."/>
            <person name="Ouyang S."/>
            <person name="Liu J."/>
            <person name="Jones K.M."/>
            <person name="Gansberger K."/>
            <person name="Moffat K."/>
            <person name="Hill J."/>
            <person name="Bera J."/>
            <person name="Fadrosh D."/>
            <person name="Jin S."/>
            <person name="Johri S."/>
            <person name="Kim M."/>
            <person name="Overton L."/>
            <person name="Reardon M."/>
            <person name="Tsitrin T."/>
            <person name="Vuong H."/>
            <person name="Weaver B."/>
            <person name="Ciecko A."/>
            <person name="Tallon L."/>
            <person name="Jackson J."/>
            <person name="Pai G."/>
            <person name="Aken S.V."/>
            <person name="Utterback T."/>
            <person name="Reidmuller S."/>
            <person name="Feldblyum T."/>
            <person name="Hsiao J."/>
            <person name="Zismann V."/>
            <person name="Iobst S."/>
            <person name="de Vazeille A.R."/>
            <person name="Buell C.R."/>
            <person name="Ying K."/>
            <person name="Li Y."/>
            <person name="Lu T."/>
            <person name="Huang Y."/>
            <person name="Zhao Q."/>
            <person name="Feng Q."/>
            <person name="Zhang L."/>
            <person name="Zhu J."/>
            <person name="Weng Q."/>
            <person name="Mu J."/>
            <person name="Lu Y."/>
            <person name="Fan D."/>
            <person name="Liu Y."/>
            <person name="Guan J."/>
            <person name="Zhang Y."/>
            <person name="Yu S."/>
            <person name="Liu X."/>
            <person name="Zhang Y."/>
            <person name="Hong G."/>
            <person name="Han B."/>
            <person name="Choisne N."/>
            <person name="Demange N."/>
            <person name="Orjeda G."/>
            <person name="Samain S."/>
            <person name="Cattolico L."/>
            <person name="Pelletier E."/>
            <person name="Couloux A."/>
            <person name="Segurens B."/>
            <person name="Wincker P."/>
            <person name="D'Hont A."/>
            <person name="Scarpelli C."/>
            <person name="Weissenbach J."/>
            <person name="Salanoubat M."/>
            <person name="Quetier F."/>
            <person name="Yu Y."/>
            <person name="Kim H.R."/>
            <person name="Rambo T."/>
            <person name="Currie J."/>
            <person name="Collura K."/>
            <person name="Luo M."/>
            <person name="Yang T."/>
            <person name="Ammiraju J.S.S."/>
            <person name="Engler F."/>
            <person name="Soderlund C."/>
            <person name="Wing R.A."/>
            <person name="Palmer L.E."/>
            <person name="de la Bastide M."/>
            <person name="Spiegel L."/>
            <person name="Nascimento L."/>
            <person name="Zutavern T."/>
            <person name="O'Shaughnessy A."/>
            <person name="Dike S."/>
            <person name="Dedhia N."/>
            <person name="Preston R."/>
            <person name="Balija V."/>
            <person name="McCombie W.R."/>
            <person name="Chow T."/>
            <person name="Chen H."/>
            <person name="Chung M."/>
            <person name="Chen C."/>
            <person name="Shaw J."/>
            <person name="Wu H."/>
            <person name="Hsiao K."/>
            <person name="Chao Y."/>
            <person name="Chu M."/>
            <person name="Cheng C."/>
            <person name="Hour A."/>
            <person name="Lee P."/>
            <person name="Lin S."/>
            <person name="Lin Y."/>
            <person name="Liou J."/>
            <person name="Liu S."/>
            <person name="Hsing Y."/>
            <person name="Raghuvanshi S."/>
            <person name="Mohanty A."/>
            <person name="Bharti A.K."/>
            <person name="Gaur A."/>
            <person name="Gupta V."/>
            <person name="Kumar D."/>
            <person name="Ravi V."/>
            <person name="Vij S."/>
            <person name="Kapur A."/>
            <person name="Khurana P."/>
            <person name="Khurana P."/>
            <person name="Khurana J.P."/>
            <person name="Tyagi A.K."/>
            <person name="Gaikwad K."/>
            <person name="Singh A."/>
            <person name="Dalal V."/>
            <person name="Srivastava S."/>
            <person name="Dixit A."/>
            <person name="Pal A.K."/>
            <person name="Ghazi I.A."/>
            <person name="Yadav M."/>
            <person name="Pandit A."/>
            <person name="Bhargava A."/>
            <person name="Sureshbabu K."/>
            <person name="Batra K."/>
            <person name="Sharma T.R."/>
            <person name="Mohapatra T."/>
            <person name="Singh N.K."/>
            <person name="Messing J."/>
            <person name="Nelson A.B."/>
            <person name="Fuks G."/>
            <person name="Kavchok S."/>
            <person name="Keizer G."/>
            <person name="Linton E."/>
            <person name="Llaca V."/>
            <person name="Song R."/>
            <person name="Tanyolac B."/>
            <person name="Young S."/>
            <person name="Ho-Il K."/>
            <person name="Hahn J.H."/>
            <person name="Sangsakoo G."/>
            <person name="Vanavichit A."/>
            <person name="de Mattos Luiz.A.T."/>
            <person name="Zimmer P.D."/>
            <person name="Malone G."/>
            <person name="Dellagostin O."/>
            <person name="de Oliveira A.C."/>
            <person name="Bevan M."/>
            <person name="Bancroft I."/>
            <person name="Minx P."/>
            <person name="Cordum H."/>
            <person name="Wilson R."/>
            <person name="Cheng Z."/>
            <person name="Jin W."/>
            <person name="Jiang J."/>
            <person name="Leong S.A."/>
            <person name="Iwama H."/>
            <person name="Gojobori T."/>
            <person name="Itoh T."/>
            <person name="Niimura Y."/>
            <person name="Fujii Y."/>
            <person name="Habara T."/>
            <person name="Sakai H."/>
            <person name="Sato Y."/>
            <person name="Wilson G."/>
            <person name="Kumar K."/>
            <person name="McCouch S."/>
            <person name="Juretic N."/>
            <person name="Hoen D."/>
            <person name="Wright S."/>
            <person name="Bruskiewich R."/>
            <person name="Bureau T."/>
            <person name="Miyao A."/>
            <person name="Hirochika H."/>
            <person name="Nishikawa T."/>
            <person name="Kadowaki K."/>
            <person name="Sugiura M."/>
            <person name="Burr B."/>
            <person name="Sasaki T."/>
        </authorList>
    </citation>
    <scope>NUCLEOTIDE SEQUENCE [LARGE SCALE GENOMIC DNA]</scope>
    <source>
        <strain evidence="4">cv. Nipponbare</strain>
    </source>
</reference>
<gene>
    <name evidence="3" type="ORF">OJ1344_B01.3</name>
    <name evidence="2" type="ORF">P0556H01.19</name>
</gene>
<evidence type="ECO:0000256" key="1">
    <source>
        <dbReference type="SAM" id="MobiDB-lite"/>
    </source>
</evidence>
<evidence type="ECO:0000313" key="3">
    <source>
        <dbReference type="EMBL" id="BAD36134.1"/>
    </source>
</evidence>